<protein>
    <submittedName>
        <fullName evidence="2">Glycosyltransferase</fullName>
    </submittedName>
</protein>
<dbReference type="AlphaFoldDB" id="A0A433Y429"/>
<sequence>MKSRLLKLTLLSIFLVLNLVPLHAKAATGDDPVLAQKDCLSQSKVDLKWDLRKLWIDHVRWTREYIVSAIAGLEDQQQVLARLLKNQQDIGNAIKPYYGDAAGDKLAEILREHILLAGKVLDAAKAGNQADLEKYNKEWHRNADDIADFLSKANPNWSKKELQDMLYEHLKLITDDVTARLHKDWNGSINAYDKGLDHMIMFADILADGIIKQFPNKFK</sequence>
<name>A0A433Y429_9BACL</name>
<comment type="caution">
    <text evidence="2">The sequence shown here is derived from an EMBL/GenBank/DDBJ whole genome shotgun (WGS) entry which is preliminary data.</text>
</comment>
<dbReference type="RefSeq" id="WP_127194103.1">
    <property type="nucleotide sequence ID" value="NZ_RZNY01000023.1"/>
</dbReference>
<dbReference type="OrthoDB" id="2603324at2"/>
<evidence type="ECO:0000256" key="1">
    <source>
        <dbReference type="SAM" id="SignalP"/>
    </source>
</evidence>
<keyword evidence="2" id="KW-0808">Transferase</keyword>
<keyword evidence="1" id="KW-0732">Signal</keyword>
<feature type="chain" id="PRO_5019342474" evidence="1">
    <location>
        <begin position="27"/>
        <end position="219"/>
    </location>
</feature>
<gene>
    <name evidence="2" type="ORF">EJP82_21430</name>
</gene>
<proteinExistence type="predicted"/>
<evidence type="ECO:0000313" key="2">
    <source>
        <dbReference type="EMBL" id="RUT42911.1"/>
    </source>
</evidence>
<reference evidence="2 3" key="1">
    <citation type="submission" date="2018-12" db="EMBL/GenBank/DDBJ databases">
        <authorList>
            <person name="Sun L."/>
            <person name="Chen Z."/>
        </authorList>
    </citation>
    <scope>NUCLEOTIDE SEQUENCE [LARGE SCALE GENOMIC DNA]</scope>
    <source>
        <strain evidence="2 3">DSM 15890</strain>
    </source>
</reference>
<accession>A0A433Y429</accession>
<evidence type="ECO:0000313" key="3">
    <source>
        <dbReference type="Proteomes" id="UP000279446"/>
    </source>
</evidence>
<keyword evidence="3" id="KW-1185">Reference proteome</keyword>
<dbReference type="GO" id="GO:0016740">
    <property type="term" value="F:transferase activity"/>
    <property type="evidence" value="ECO:0007669"/>
    <property type="project" value="UniProtKB-KW"/>
</dbReference>
<organism evidence="2 3">
    <name type="scientific">Paenibacillus anaericanus</name>
    <dbReference type="NCBI Taxonomy" id="170367"/>
    <lineage>
        <taxon>Bacteria</taxon>
        <taxon>Bacillati</taxon>
        <taxon>Bacillota</taxon>
        <taxon>Bacilli</taxon>
        <taxon>Bacillales</taxon>
        <taxon>Paenibacillaceae</taxon>
        <taxon>Paenibacillus</taxon>
    </lineage>
</organism>
<dbReference type="EMBL" id="RZNY01000023">
    <property type="protein sequence ID" value="RUT42911.1"/>
    <property type="molecule type" value="Genomic_DNA"/>
</dbReference>
<dbReference type="Proteomes" id="UP000279446">
    <property type="component" value="Unassembled WGS sequence"/>
</dbReference>
<feature type="signal peptide" evidence="1">
    <location>
        <begin position="1"/>
        <end position="26"/>
    </location>
</feature>